<organism evidence="5 6">
    <name type="scientific">Marchantia polymorpha</name>
    <name type="common">Common liverwort</name>
    <name type="synonym">Marchantia aquatica</name>
    <dbReference type="NCBI Taxonomy" id="3197"/>
    <lineage>
        <taxon>Eukaryota</taxon>
        <taxon>Viridiplantae</taxon>
        <taxon>Streptophyta</taxon>
        <taxon>Embryophyta</taxon>
        <taxon>Marchantiophyta</taxon>
        <taxon>Marchantiopsida</taxon>
        <taxon>Marchantiidae</taxon>
        <taxon>Marchantiales</taxon>
        <taxon>Marchantiaceae</taxon>
        <taxon>Marchantia</taxon>
    </lineage>
</organism>
<keyword evidence="2" id="KW-0732">Signal</keyword>
<dbReference type="InterPro" id="IPR018392">
    <property type="entry name" value="LysM"/>
</dbReference>
<feature type="domain" description="HTH cro/C1-type" evidence="3">
    <location>
        <begin position="55"/>
        <end position="71"/>
    </location>
</feature>
<dbReference type="Gene3D" id="3.10.350.10">
    <property type="entry name" value="LysM domain"/>
    <property type="match status" value="3"/>
</dbReference>
<feature type="domain" description="LysM" evidence="4">
    <location>
        <begin position="122"/>
        <end position="169"/>
    </location>
</feature>
<gene>
    <name evidence="5" type="ORF">MARPO_0010s0214</name>
</gene>
<feature type="compositionally biased region" description="Low complexity" evidence="1">
    <location>
        <begin position="354"/>
        <end position="385"/>
    </location>
</feature>
<dbReference type="OMA" id="VPKELMY"/>
<dbReference type="Pfam" id="PF01476">
    <property type="entry name" value="LysM"/>
    <property type="match status" value="3"/>
</dbReference>
<accession>A0A2R6XL69</accession>
<feature type="region of interest" description="Disordered" evidence="1">
    <location>
        <begin position="348"/>
        <end position="387"/>
    </location>
</feature>
<evidence type="ECO:0000313" key="5">
    <source>
        <dbReference type="EMBL" id="PTQ46853.1"/>
    </source>
</evidence>
<dbReference type="PANTHER" id="PTHR33734">
    <property type="entry name" value="LYSM DOMAIN-CONTAINING GPI-ANCHORED PROTEIN 2"/>
    <property type="match status" value="1"/>
</dbReference>
<evidence type="ECO:0000259" key="4">
    <source>
        <dbReference type="PROSITE" id="PS51782"/>
    </source>
</evidence>
<dbReference type="InterPro" id="IPR001387">
    <property type="entry name" value="Cro/C1-type_HTH"/>
</dbReference>
<dbReference type="OrthoDB" id="2107166at2759"/>
<dbReference type="EMBL" id="KZ772682">
    <property type="protein sequence ID" value="PTQ46853.1"/>
    <property type="molecule type" value="Genomic_DNA"/>
</dbReference>
<evidence type="ECO:0000313" key="6">
    <source>
        <dbReference type="Proteomes" id="UP000244005"/>
    </source>
</evidence>
<dbReference type="Proteomes" id="UP000244005">
    <property type="component" value="Unassembled WGS sequence"/>
</dbReference>
<feature type="chain" id="PRO_5015353373" evidence="2">
    <location>
        <begin position="27"/>
        <end position="410"/>
    </location>
</feature>
<feature type="domain" description="LysM" evidence="4">
    <location>
        <begin position="188"/>
        <end position="232"/>
    </location>
</feature>
<evidence type="ECO:0000259" key="3">
    <source>
        <dbReference type="PROSITE" id="PS50943"/>
    </source>
</evidence>
<dbReference type="SMART" id="SM00257">
    <property type="entry name" value="LysM"/>
    <property type="match status" value="3"/>
</dbReference>
<name>A0A2R6XL69_MARPO</name>
<feature type="domain" description="LysM" evidence="4">
    <location>
        <begin position="47"/>
        <end position="98"/>
    </location>
</feature>
<evidence type="ECO:0000256" key="1">
    <source>
        <dbReference type="SAM" id="MobiDB-lite"/>
    </source>
</evidence>
<dbReference type="Gramene" id="Mp5g22430.1">
    <property type="protein sequence ID" value="Mp5g22430.1.cds"/>
    <property type="gene ID" value="Mp5g22430"/>
</dbReference>
<dbReference type="SUPFAM" id="SSF54106">
    <property type="entry name" value="LysM domain"/>
    <property type="match status" value="3"/>
</dbReference>
<dbReference type="CDD" id="cd00118">
    <property type="entry name" value="LysM"/>
    <property type="match status" value="3"/>
</dbReference>
<dbReference type="InterPro" id="IPR036779">
    <property type="entry name" value="LysM_dom_sf"/>
</dbReference>
<protein>
    <submittedName>
        <fullName evidence="5">Uncharacterized protein</fullName>
    </submittedName>
</protein>
<feature type="signal peptide" evidence="2">
    <location>
        <begin position="1"/>
        <end position="26"/>
    </location>
</feature>
<dbReference type="PROSITE" id="PS51782">
    <property type="entry name" value="LYSM"/>
    <property type="match status" value="3"/>
</dbReference>
<dbReference type="PROSITE" id="PS50943">
    <property type="entry name" value="HTH_CROC1"/>
    <property type="match status" value="1"/>
</dbReference>
<proteinExistence type="predicted"/>
<reference evidence="6" key="1">
    <citation type="journal article" date="2017" name="Cell">
        <title>Insights into land plant evolution garnered from the Marchantia polymorpha genome.</title>
        <authorList>
            <person name="Bowman J.L."/>
            <person name="Kohchi T."/>
            <person name="Yamato K.T."/>
            <person name="Jenkins J."/>
            <person name="Shu S."/>
            <person name="Ishizaki K."/>
            <person name="Yamaoka S."/>
            <person name="Nishihama R."/>
            <person name="Nakamura Y."/>
            <person name="Berger F."/>
            <person name="Adam C."/>
            <person name="Aki S.S."/>
            <person name="Althoff F."/>
            <person name="Araki T."/>
            <person name="Arteaga-Vazquez M.A."/>
            <person name="Balasubrmanian S."/>
            <person name="Barry K."/>
            <person name="Bauer D."/>
            <person name="Boehm C.R."/>
            <person name="Briginshaw L."/>
            <person name="Caballero-Perez J."/>
            <person name="Catarino B."/>
            <person name="Chen F."/>
            <person name="Chiyoda S."/>
            <person name="Chovatia M."/>
            <person name="Davies K.M."/>
            <person name="Delmans M."/>
            <person name="Demura T."/>
            <person name="Dierschke T."/>
            <person name="Dolan L."/>
            <person name="Dorantes-Acosta A.E."/>
            <person name="Eklund D.M."/>
            <person name="Florent S.N."/>
            <person name="Flores-Sandoval E."/>
            <person name="Fujiyama A."/>
            <person name="Fukuzawa H."/>
            <person name="Galik B."/>
            <person name="Grimanelli D."/>
            <person name="Grimwood J."/>
            <person name="Grossniklaus U."/>
            <person name="Hamada T."/>
            <person name="Haseloff J."/>
            <person name="Hetherington A.J."/>
            <person name="Higo A."/>
            <person name="Hirakawa Y."/>
            <person name="Hundley H.N."/>
            <person name="Ikeda Y."/>
            <person name="Inoue K."/>
            <person name="Inoue S.I."/>
            <person name="Ishida S."/>
            <person name="Jia Q."/>
            <person name="Kakita M."/>
            <person name="Kanazawa T."/>
            <person name="Kawai Y."/>
            <person name="Kawashima T."/>
            <person name="Kennedy M."/>
            <person name="Kinose K."/>
            <person name="Kinoshita T."/>
            <person name="Kohara Y."/>
            <person name="Koide E."/>
            <person name="Komatsu K."/>
            <person name="Kopischke S."/>
            <person name="Kubo M."/>
            <person name="Kyozuka J."/>
            <person name="Lagercrantz U."/>
            <person name="Lin S.S."/>
            <person name="Lindquist E."/>
            <person name="Lipzen A.M."/>
            <person name="Lu C.W."/>
            <person name="De Luna E."/>
            <person name="Martienssen R.A."/>
            <person name="Minamino N."/>
            <person name="Mizutani M."/>
            <person name="Mizutani M."/>
            <person name="Mochizuki N."/>
            <person name="Monte I."/>
            <person name="Mosher R."/>
            <person name="Nagasaki H."/>
            <person name="Nakagami H."/>
            <person name="Naramoto S."/>
            <person name="Nishitani K."/>
            <person name="Ohtani M."/>
            <person name="Okamoto T."/>
            <person name="Okumura M."/>
            <person name="Phillips J."/>
            <person name="Pollak B."/>
            <person name="Reinders A."/>
            <person name="Rovekamp M."/>
            <person name="Sano R."/>
            <person name="Sawa S."/>
            <person name="Schmid M.W."/>
            <person name="Shirakawa M."/>
            <person name="Solano R."/>
            <person name="Spunde A."/>
            <person name="Suetsugu N."/>
            <person name="Sugano S."/>
            <person name="Sugiyama A."/>
            <person name="Sun R."/>
            <person name="Suzuki Y."/>
            <person name="Takenaka M."/>
            <person name="Takezawa D."/>
            <person name="Tomogane H."/>
            <person name="Tsuzuki M."/>
            <person name="Ueda T."/>
            <person name="Umeda M."/>
            <person name="Ward J.M."/>
            <person name="Watanabe Y."/>
            <person name="Yazaki K."/>
            <person name="Yokoyama R."/>
            <person name="Yoshitake Y."/>
            <person name="Yotsui I."/>
            <person name="Zachgo S."/>
            <person name="Schmutz J."/>
        </authorList>
    </citation>
    <scope>NUCLEOTIDE SEQUENCE [LARGE SCALE GENOMIC DNA]</scope>
    <source>
        <strain evidence="6">Tak-1</strain>
    </source>
</reference>
<keyword evidence="6" id="KW-1185">Reference proteome</keyword>
<dbReference type="PANTHER" id="PTHR33734:SF35">
    <property type="entry name" value="LYSM DOMAIN-CONTAINING GPI-ANCHORED PROTEIN 1"/>
    <property type="match status" value="1"/>
</dbReference>
<sequence length="410" mass="42743">MGGMRISLLAVCGLLVVLSSSAGVAAQTINSTYYTEGCYWGTCPARISYFAKPGETLQTIADLFGVDFDELMGANNLDITKAAELKTTKLANGTLLLVPQLCECLSSGSTFTGASVRRTNRTVYTVKSGDTLSKIADDYFGGLTTYPEIAAVNQIENVNEIFPDQKLVIPFMCSCPNVTEPEPYRIGLSYLVQPGDDFSEIATKFGSSASFLQTFNNITNSSALLASSLIRVPLAACKANFSGGAQDGNLVVTNGAYNLTTSEDCVQCKCYIEGNATVPSMNCVPNPARDTAKCPSLDCSAGLSIGNFTTKAVATGCEVTTCEYKGFINAGKVEKPYTQSVEPTCPAYSSAPAPSQLGSVPGSSSSPSTPGAAPGTPGAPSNSSSVALSPRHPLLLSAATVVVSVLLFTR</sequence>
<dbReference type="AlphaFoldDB" id="A0A2R6XL69"/>
<evidence type="ECO:0000256" key="2">
    <source>
        <dbReference type="SAM" id="SignalP"/>
    </source>
</evidence>